<accession>A0ABY6J8A5</accession>
<name>A0ABY6J8A5_9BACT</name>
<gene>
    <name evidence="2" type="ORF">MKQ68_06845</name>
</gene>
<feature type="transmembrane region" description="Helical" evidence="1">
    <location>
        <begin position="16"/>
        <end position="37"/>
    </location>
</feature>
<evidence type="ECO:0000313" key="3">
    <source>
        <dbReference type="Proteomes" id="UP001162741"/>
    </source>
</evidence>
<organism evidence="2 3">
    <name type="scientific">Chitinophaga horti</name>
    <dbReference type="NCBI Taxonomy" id="2920382"/>
    <lineage>
        <taxon>Bacteria</taxon>
        <taxon>Pseudomonadati</taxon>
        <taxon>Bacteroidota</taxon>
        <taxon>Chitinophagia</taxon>
        <taxon>Chitinophagales</taxon>
        <taxon>Chitinophagaceae</taxon>
        <taxon>Chitinophaga</taxon>
    </lineage>
</organism>
<reference evidence="2" key="1">
    <citation type="submission" date="2022-10" db="EMBL/GenBank/DDBJ databases">
        <title>Chitinophaga sp. nov., isolated from soil.</title>
        <authorList>
            <person name="Jeon C.O."/>
        </authorList>
    </citation>
    <scope>NUCLEOTIDE SEQUENCE</scope>
    <source>
        <strain evidence="2">R8</strain>
    </source>
</reference>
<keyword evidence="1" id="KW-0812">Transmembrane</keyword>
<protein>
    <submittedName>
        <fullName evidence="2">DUF3592 domain-containing protein</fullName>
    </submittedName>
</protein>
<dbReference type="Proteomes" id="UP001162741">
    <property type="component" value="Chromosome"/>
</dbReference>
<sequence length="148" mass="16946">MKVFDRLFSLADWANSLNWTAVLIMLMGGLAFLTALIRLRKQRRLKRNCVETTGMVVRFSSRLINGRFSMHPVITFKDHQNKEFTLVSEISTGASRLKRGESVVVVYDRSDPKVFVLKEDTLLDWVPVVIIIISFAIMLFGGLWLRLG</sequence>
<keyword evidence="1" id="KW-0472">Membrane</keyword>
<dbReference type="EMBL" id="CP107006">
    <property type="protein sequence ID" value="UYQ94807.1"/>
    <property type="molecule type" value="Genomic_DNA"/>
</dbReference>
<keyword evidence="1" id="KW-1133">Transmembrane helix</keyword>
<keyword evidence="3" id="KW-1185">Reference proteome</keyword>
<feature type="transmembrane region" description="Helical" evidence="1">
    <location>
        <begin position="122"/>
        <end position="145"/>
    </location>
</feature>
<proteinExistence type="predicted"/>
<evidence type="ECO:0000313" key="2">
    <source>
        <dbReference type="EMBL" id="UYQ94807.1"/>
    </source>
</evidence>
<evidence type="ECO:0000256" key="1">
    <source>
        <dbReference type="SAM" id="Phobius"/>
    </source>
</evidence>
<dbReference type="RefSeq" id="WP_244840275.1">
    <property type="nucleotide sequence ID" value="NZ_CP107006.1"/>
</dbReference>